<dbReference type="EMBL" id="JBBKZT010000025">
    <property type="protein sequence ID" value="MEJ8851681.1"/>
    <property type="molecule type" value="Genomic_DNA"/>
</dbReference>
<proteinExistence type="inferred from homology"/>
<dbReference type="Proteomes" id="UP001385892">
    <property type="component" value="Unassembled WGS sequence"/>
</dbReference>
<dbReference type="CDD" id="cd06464">
    <property type="entry name" value="ACD_sHsps-like"/>
    <property type="match status" value="1"/>
</dbReference>
<protein>
    <submittedName>
        <fullName evidence="4">Hsp20/alpha crystallin family protein</fullName>
    </submittedName>
</protein>
<evidence type="ECO:0000259" key="3">
    <source>
        <dbReference type="PROSITE" id="PS01031"/>
    </source>
</evidence>
<feature type="domain" description="SHSP" evidence="3">
    <location>
        <begin position="28"/>
        <end position="124"/>
    </location>
</feature>
<evidence type="ECO:0000313" key="4">
    <source>
        <dbReference type="EMBL" id="MEJ8851681.1"/>
    </source>
</evidence>
<organism evidence="4 5">
    <name type="scientific">Variovorax rhizosphaerae</name>
    <dbReference type="NCBI Taxonomy" id="1836200"/>
    <lineage>
        <taxon>Bacteria</taxon>
        <taxon>Pseudomonadati</taxon>
        <taxon>Pseudomonadota</taxon>
        <taxon>Betaproteobacteria</taxon>
        <taxon>Burkholderiales</taxon>
        <taxon>Comamonadaceae</taxon>
        <taxon>Variovorax</taxon>
    </lineage>
</organism>
<dbReference type="Pfam" id="PF00011">
    <property type="entry name" value="HSP20"/>
    <property type="match status" value="1"/>
</dbReference>
<dbReference type="InterPro" id="IPR002068">
    <property type="entry name" value="A-crystallin/Hsp20_dom"/>
</dbReference>
<dbReference type="Gene3D" id="2.60.40.790">
    <property type="match status" value="1"/>
</dbReference>
<gene>
    <name evidence="4" type="ORF">WKW82_33965</name>
</gene>
<reference evidence="4 5" key="1">
    <citation type="submission" date="2024-03" db="EMBL/GenBank/DDBJ databases">
        <title>Novel species of the genus Variovorax.</title>
        <authorList>
            <person name="Liu Q."/>
            <person name="Xin Y.-H."/>
        </authorList>
    </citation>
    <scope>NUCLEOTIDE SEQUENCE [LARGE SCALE GENOMIC DNA]</scope>
    <source>
        <strain evidence="4 5">KACC 18900</strain>
    </source>
</reference>
<name>A0ABU8WVV9_9BURK</name>
<accession>A0ABU8WVV9</accession>
<comment type="caution">
    <text evidence="4">The sequence shown here is derived from an EMBL/GenBank/DDBJ whole genome shotgun (WGS) entry which is preliminary data.</text>
</comment>
<comment type="similarity">
    <text evidence="1 2">Belongs to the small heat shock protein (HSP20) family.</text>
</comment>
<evidence type="ECO:0000256" key="2">
    <source>
        <dbReference type="RuleBase" id="RU003616"/>
    </source>
</evidence>
<dbReference type="InterPro" id="IPR008978">
    <property type="entry name" value="HSP20-like_chaperone"/>
</dbReference>
<dbReference type="SUPFAM" id="SSF49764">
    <property type="entry name" value="HSP20-like chaperones"/>
    <property type="match status" value="1"/>
</dbReference>
<sequence length="124" mass="13776">MFFAPTLYSCSPRVNDRSFERFVNRAFANAAIARQNVNVEQDDTSWTLSFDVPGLSRDDLSVSIEGAVVRVESKAEARRQVKAAYEMPLEIDTATSEAKLEHGVLTLRLGKLVPTSNKVDLSIQ</sequence>
<evidence type="ECO:0000313" key="5">
    <source>
        <dbReference type="Proteomes" id="UP001385892"/>
    </source>
</evidence>
<dbReference type="PROSITE" id="PS01031">
    <property type="entry name" value="SHSP"/>
    <property type="match status" value="1"/>
</dbReference>
<keyword evidence="5" id="KW-1185">Reference proteome</keyword>
<evidence type="ECO:0000256" key="1">
    <source>
        <dbReference type="PROSITE-ProRule" id="PRU00285"/>
    </source>
</evidence>
<dbReference type="RefSeq" id="WP_340347407.1">
    <property type="nucleotide sequence ID" value="NZ_JBBKZT010000025.1"/>
</dbReference>